<dbReference type="PANTHER" id="PTHR10165:SF197">
    <property type="entry name" value="FI04477P-RELATED"/>
    <property type="match status" value="1"/>
</dbReference>
<name>A0A484BA86_DRONA</name>
<dbReference type="AlphaFoldDB" id="A0A484BA86"/>
<evidence type="ECO:0000256" key="7">
    <source>
        <dbReference type="SAM" id="Phobius"/>
    </source>
</evidence>
<evidence type="ECO:0000313" key="10">
    <source>
        <dbReference type="Proteomes" id="UP000295192"/>
    </source>
</evidence>
<comment type="caution">
    <text evidence="9">The sequence shown here is derived from an EMBL/GenBank/DDBJ whole genome shotgun (WGS) entry which is preliminary data.</text>
</comment>
<reference evidence="9 10" key="1">
    <citation type="journal article" date="2019" name="J. Hered.">
        <title>An Improved Genome Assembly for Drosophila navojoa, the Basal Species in the mojavensis Cluster.</title>
        <authorList>
            <person name="Vanderlinde T."/>
            <person name="Dupim E.G."/>
            <person name="Nazario-Yepiz N.O."/>
            <person name="Carvalho A.B."/>
        </authorList>
    </citation>
    <scope>NUCLEOTIDE SEQUENCE [LARGE SCALE GENOMIC DNA]</scope>
    <source>
        <strain evidence="9">Navoj_Jal97</strain>
        <tissue evidence="9">Whole organism</tissue>
    </source>
</reference>
<organism evidence="9 10">
    <name type="scientific">Drosophila navojoa</name>
    <name type="common">Fruit fly</name>
    <dbReference type="NCBI Taxonomy" id="7232"/>
    <lineage>
        <taxon>Eukaryota</taxon>
        <taxon>Metazoa</taxon>
        <taxon>Ecdysozoa</taxon>
        <taxon>Arthropoda</taxon>
        <taxon>Hexapoda</taxon>
        <taxon>Insecta</taxon>
        <taxon>Pterygota</taxon>
        <taxon>Neoptera</taxon>
        <taxon>Endopterygota</taxon>
        <taxon>Diptera</taxon>
        <taxon>Brachycera</taxon>
        <taxon>Muscomorpha</taxon>
        <taxon>Ephydroidea</taxon>
        <taxon>Drosophilidae</taxon>
        <taxon>Drosophila</taxon>
    </lineage>
</organism>
<dbReference type="GO" id="GO:0005886">
    <property type="term" value="C:plasma membrane"/>
    <property type="evidence" value="ECO:0007669"/>
    <property type="project" value="TreeGrafter"/>
</dbReference>
<dbReference type="OMA" id="LIMFAWY"/>
<evidence type="ECO:0000256" key="2">
    <source>
        <dbReference type="ARBA" id="ARBA00008816"/>
    </source>
</evidence>
<dbReference type="PANTHER" id="PTHR10165">
    <property type="entry name" value="LIPID PHOSPHATE PHOSPHATASE"/>
    <property type="match status" value="1"/>
</dbReference>
<evidence type="ECO:0000256" key="5">
    <source>
        <dbReference type="ARBA" id="ARBA00023136"/>
    </source>
</evidence>
<feature type="domain" description="Phosphatidic acid phosphatase type 2/haloperoxidase" evidence="8">
    <location>
        <begin position="226"/>
        <end position="376"/>
    </location>
</feature>
<dbReference type="Gene3D" id="1.20.144.10">
    <property type="entry name" value="Phosphatidic acid phosphatase type 2/haloperoxidase"/>
    <property type="match status" value="1"/>
</dbReference>
<dbReference type="STRING" id="7232.A0A484BA86"/>
<keyword evidence="5 7" id="KW-0472">Membrane</keyword>
<evidence type="ECO:0000256" key="3">
    <source>
        <dbReference type="ARBA" id="ARBA00022692"/>
    </source>
</evidence>
<feature type="region of interest" description="Disordered" evidence="6">
    <location>
        <begin position="91"/>
        <end position="113"/>
    </location>
</feature>
<keyword evidence="3 7" id="KW-0812">Transmembrane</keyword>
<dbReference type="SUPFAM" id="SSF48317">
    <property type="entry name" value="Acid phosphatase/Vanadium-dependent haloperoxidase"/>
    <property type="match status" value="1"/>
</dbReference>
<evidence type="ECO:0000256" key="4">
    <source>
        <dbReference type="ARBA" id="ARBA00022989"/>
    </source>
</evidence>
<comment type="similarity">
    <text evidence="2">Belongs to the PA-phosphatase related phosphoesterase family.</text>
</comment>
<feature type="region of interest" description="Disordered" evidence="6">
    <location>
        <begin position="1"/>
        <end position="79"/>
    </location>
</feature>
<feature type="transmembrane region" description="Helical" evidence="7">
    <location>
        <begin position="361"/>
        <end position="382"/>
    </location>
</feature>
<evidence type="ECO:0000256" key="6">
    <source>
        <dbReference type="SAM" id="MobiDB-lite"/>
    </source>
</evidence>
<proteinExistence type="inferred from homology"/>
<dbReference type="OrthoDB" id="8907274at2759"/>
<protein>
    <recommendedName>
        <fullName evidence="8">Phosphatidic acid phosphatase type 2/haloperoxidase domain-containing protein</fullName>
    </recommendedName>
</protein>
<dbReference type="Pfam" id="PF01569">
    <property type="entry name" value="PAP2"/>
    <property type="match status" value="1"/>
</dbReference>
<comment type="subcellular location">
    <subcellularLocation>
        <location evidence="1">Membrane</location>
        <topology evidence="1">Multi-pass membrane protein</topology>
    </subcellularLocation>
</comment>
<dbReference type="InterPro" id="IPR036938">
    <property type="entry name" value="PAP2/HPO_sf"/>
</dbReference>
<keyword evidence="4 7" id="KW-1133">Transmembrane helix</keyword>
<feature type="transmembrane region" description="Helical" evidence="7">
    <location>
        <begin position="331"/>
        <end position="349"/>
    </location>
</feature>
<dbReference type="GO" id="GO:0008195">
    <property type="term" value="F:phosphatidate phosphatase activity"/>
    <property type="evidence" value="ECO:0007669"/>
    <property type="project" value="TreeGrafter"/>
</dbReference>
<dbReference type="InterPro" id="IPR000326">
    <property type="entry name" value="PAP2/HPO"/>
</dbReference>
<dbReference type="CDD" id="cd03384">
    <property type="entry name" value="PAP2_wunen"/>
    <property type="match status" value="1"/>
</dbReference>
<dbReference type="Proteomes" id="UP000295192">
    <property type="component" value="Unassembled WGS sequence"/>
</dbReference>
<gene>
    <name evidence="9" type="ORF">AWZ03_008621</name>
</gene>
<feature type="compositionally biased region" description="Basic and acidic residues" evidence="6">
    <location>
        <begin position="104"/>
        <end position="113"/>
    </location>
</feature>
<evidence type="ECO:0000256" key="1">
    <source>
        <dbReference type="ARBA" id="ARBA00004141"/>
    </source>
</evidence>
<evidence type="ECO:0000313" key="9">
    <source>
        <dbReference type="EMBL" id="TDG44940.1"/>
    </source>
</evidence>
<dbReference type="GO" id="GO:0007165">
    <property type="term" value="P:signal transduction"/>
    <property type="evidence" value="ECO:0007669"/>
    <property type="project" value="TreeGrafter"/>
</dbReference>
<feature type="transmembrane region" description="Helical" evidence="7">
    <location>
        <begin position="169"/>
        <end position="189"/>
    </location>
</feature>
<evidence type="ECO:0000259" key="8">
    <source>
        <dbReference type="SMART" id="SM00014"/>
    </source>
</evidence>
<feature type="compositionally biased region" description="Low complexity" evidence="6">
    <location>
        <begin position="19"/>
        <end position="79"/>
    </location>
</feature>
<accession>A0A484BA86</accession>
<feature type="transmembrane region" description="Helical" evidence="7">
    <location>
        <begin position="302"/>
        <end position="319"/>
    </location>
</feature>
<dbReference type="GO" id="GO:0046839">
    <property type="term" value="P:phospholipid dephosphorylation"/>
    <property type="evidence" value="ECO:0007669"/>
    <property type="project" value="TreeGrafter"/>
</dbReference>
<dbReference type="EMBL" id="LSRL02000090">
    <property type="protein sequence ID" value="TDG44940.1"/>
    <property type="molecule type" value="Genomic_DNA"/>
</dbReference>
<keyword evidence="10" id="KW-1185">Reference proteome</keyword>
<dbReference type="InterPro" id="IPR043216">
    <property type="entry name" value="PAP-like"/>
</dbReference>
<feature type="compositionally biased region" description="Polar residues" evidence="6">
    <location>
        <begin position="1"/>
        <end position="15"/>
    </location>
</feature>
<dbReference type="SMART" id="SM00014">
    <property type="entry name" value="acidPPc"/>
    <property type="match status" value="1"/>
</dbReference>
<dbReference type="GO" id="GO:0006644">
    <property type="term" value="P:phospholipid metabolic process"/>
    <property type="evidence" value="ECO:0007669"/>
    <property type="project" value="InterPro"/>
</dbReference>
<sequence>MSSLRPASVCDTTPLQRFESQSSSGEEPSSPTAASIIAAATSAAMPNSSNSQQHQHQHQHQQQQQQEQHHNNNNNISNNVKVDLQLPPFVGGTAGAGRGARGQKAADSKPRERGTAHIFRRIAVDFSLLGCAGLTMVVLSSCCEPHSRGFFCNDLSLRHPYKESTIKSWMLYLMCGVLPISMILLVEFYRAQDWTRLSHHNQLHSSGYFLCHMELPHWAVDSYRMISTFFFGLGIEQLTTDIAKYTIGRLRPHFFTLCQPVLPDGTTCNDYVNEGRYIEDYVCTAKDISAKQLKSMHLSFPSGHSSFAFFSMIYIVIYLQRRMKCSRFRMLRHLLQFLLIMFAWYTALTRVSDYKHHWSDVLAGGSIGIVYAFLVEVSLLVASYDKLETAVVVVFEQRQPHDSTVQWATASGQKTFCGCR</sequence>